<evidence type="ECO:0000313" key="4">
    <source>
        <dbReference type="Proteomes" id="UP000076865"/>
    </source>
</evidence>
<feature type="domain" description="Type III secretion system flagellar brake protein YcgR PilZN" evidence="2">
    <location>
        <begin position="3"/>
        <end position="89"/>
    </location>
</feature>
<dbReference type="RefSeq" id="WP_066325874.1">
    <property type="nucleotide sequence ID" value="NZ_CP015438.1"/>
</dbReference>
<dbReference type="Pfam" id="PF07238">
    <property type="entry name" value="PilZ"/>
    <property type="match status" value="1"/>
</dbReference>
<evidence type="ECO:0000313" key="3">
    <source>
        <dbReference type="EMBL" id="ANB61504.1"/>
    </source>
</evidence>
<dbReference type="InterPro" id="IPR009926">
    <property type="entry name" value="T3SS_YcgR_PilZN"/>
</dbReference>
<gene>
    <name evidence="3" type="ORF">GFC30_2431</name>
</gene>
<feature type="domain" description="PilZ" evidence="1">
    <location>
        <begin position="98"/>
        <end position="208"/>
    </location>
</feature>
<evidence type="ECO:0000259" key="1">
    <source>
        <dbReference type="Pfam" id="PF07238"/>
    </source>
</evidence>
<dbReference type="EMBL" id="CP015438">
    <property type="protein sequence ID" value="ANB61504.1"/>
    <property type="molecule type" value="Genomic_DNA"/>
</dbReference>
<dbReference type="PATRIC" id="fig|294699.3.peg.2500"/>
<protein>
    <submittedName>
        <fullName evidence="3">PilZ domain protein</fullName>
    </submittedName>
</protein>
<dbReference type="AlphaFoldDB" id="A0A167TMR8"/>
<dbReference type="Gene3D" id="2.40.10.220">
    <property type="entry name" value="predicted glycosyltransferase like domains"/>
    <property type="match status" value="1"/>
</dbReference>
<dbReference type="KEGG" id="aamy:GFC30_2431"/>
<dbReference type="GO" id="GO:0035438">
    <property type="term" value="F:cyclic-di-GMP binding"/>
    <property type="evidence" value="ECO:0007669"/>
    <property type="project" value="InterPro"/>
</dbReference>
<dbReference type="Proteomes" id="UP000076865">
    <property type="component" value="Chromosome"/>
</dbReference>
<organism evidence="3 4">
    <name type="scientific">Anoxybacteroides amylolyticum</name>
    <dbReference type="NCBI Taxonomy" id="294699"/>
    <lineage>
        <taxon>Bacteria</taxon>
        <taxon>Bacillati</taxon>
        <taxon>Bacillota</taxon>
        <taxon>Bacilli</taxon>
        <taxon>Bacillales</taxon>
        <taxon>Anoxybacillaceae</taxon>
        <taxon>Anoxybacteroides</taxon>
    </lineage>
</organism>
<dbReference type="Pfam" id="PF12945">
    <property type="entry name" value="PilZNR"/>
    <property type="match status" value="1"/>
</dbReference>
<proteinExistence type="predicted"/>
<accession>A0A167TMR8</accession>
<keyword evidence="4" id="KW-1185">Reference proteome</keyword>
<dbReference type="OrthoDB" id="1951449at2"/>
<name>A0A167TMR8_9BACL</name>
<evidence type="ECO:0000259" key="2">
    <source>
        <dbReference type="Pfam" id="PF12945"/>
    </source>
</evidence>
<dbReference type="InterPro" id="IPR009875">
    <property type="entry name" value="PilZ_domain"/>
</dbReference>
<sequence>MLKIGDTIILESRNEKEVHEYRSKVTEIFADRIHIDYPVNKKTGKTVYLMNGMQFKASFVGKDESLYLFDTEVTGKVREPIPMIVLSYPGEEKLVRIQRRQYVRVEAAVDIAIHPLNSEFLPFATITTDISAGGAAIVLPERATTLLSGTVVEAWIVLHMKSGDYHYIKVPSKIIRVFQVEGSYVYKASLQFLTMEPKERVLLIRYSFERQLELRKKEEGIRE</sequence>
<reference evidence="3 4" key="1">
    <citation type="journal article" date="2006" name="Syst. Appl. Microbiol.">
        <title>Anoxybacillus amylolyticus sp. nov., a thermophilic amylase producing bacterium isolated from Mount Rittmann (Antarctica).</title>
        <authorList>
            <person name="Poli A."/>
            <person name="Esposito E."/>
            <person name="Lama L."/>
            <person name="Orlando P."/>
            <person name="Nicolaus G."/>
            <person name="de Appolonia F."/>
            <person name="Gambacorta A."/>
            <person name="Nicolaus B."/>
        </authorList>
    </citation>
    <scope>NUCLEOTIDE SEQUENCE [LARGE SCALE GENOMIC DNA]</scope>
    <source>
        <strain evidence="3 4">DSM 15939</strain>
    </source>
</reference>